<dbReference type="SUPFAM" id="SSF101936">
    <property type="entry name" value="DNA-binding pseudobarrel domain"/>
    <property type="match status" value="5"/>
</dbReference>
<feature type="compositionally biased region" description="Basic and acidic residues" evidence="6">
    <location>
        <begin position="296"/>
        <end position="315"/>
    </location>
</feature>
<sequence length="657" mass="73911">MAKSRVHPQFFHTLASGFHTQLTVPEEFFSNYIEGRRSVVELKSDVSDRTWKVKMSGRRLTSGWEEFALAHEFQIGDVVVVRYVGDLVFHVSDLGPNYSEIQDYKGKDLLKKRLHPRTQVDFSSNHGDVLDDEDSVVIPRKKKAKNIQESEADAVSSSLSSDNSCFVALVTASNLLSDTLYLPLHFTSANGLTRKCREIVLTDGGDRLWILDLRFNESSNTFYITRSWRNFCDENGQKAGGFFMFQLVRNEETPVLSLSPTESTSDRRQKDCSEASKRESVATKLSCEEENISGEGSKDECSPPESLTEKKKDAPERKFSSYSSYSSRHKRFITFTLPPDYIRLEKLCLPKPFVRENGIKPGEMYLLGKDGKKWLIKLILDNKGTTKMRKGWKDFVKENNLKSSFTLKLIWEDTTPVLSLCDAESTSDSEQEDCSPSSQKQFVTLTITSSGIKKCRLVLSAQFARENDIDKPGTIYLVGTDGTKWLTNVQRDNKGTMTLGKGWKEFAEANDIKIGEPFKMELIWDDKTPMLSLLSTKPSSSKANEEESISSDSSPTIDNRVVTLTLTHEDVKACKLQLPSQFMKANGINRLGKISLLSESGMEWSGYLLSRDGTVSLGCGWEGFCEANGVKLGQSFTLEFSYVEDTTPVLKFCSQRG</sequence>
<dbReference type="PANTHER" id="PTHR31674">
    <property type="entry name" value="B3 DOMAIN-CONTAINING PROTEIN REM-LIKE 3-RELATED"/>
    <property type="match status" value="1"/>
</dbReference>
<organism evidence="8 9">
    <name type="scientific">Camelina sativa</name>
    <name type="common">False flax</name>
    <name type="synonym">Myagrum sativum</name>
    <dbReference type="NCBI Taxonomy" id="90675"/>
    <lineage>
        <taxon>Eukaryota</taxon>
        <taxon>Viridiplantae</taxon>
        <taxon>Streptophyta</taxon>
        <taxon>Embryophyta</taxon>
        <taxon>Tracheophyta</taxon>
        <taxon>Spermatophyta</taxon>
        <taxon>Magnoliopsida</taxon>
        <taxon>eudicotyledons</taxon>
        <taxon>Gunneridae</taxon>
        <taxon>Pentapetalae</taxon>
        <taxon>rosids</taxon>
        <taxon>malvids</taxon>
        <taxon>Brassicales</taxon>
        <taxon>Brassicaceae</taxon>
        <taxon>Camelineae</taxon>
        <taxon>Camelina</taxon>
    </lineage>
</organism>
<dbReference type="GeneID" id="104713917"/>
<proteinExistence type="predicted"/>
<evidence type="ECO:0000313" key="9">
    <source>
        <dbReference type="RefSeq" id="XP_010429448.1"/>
    </source>
</evidence>
<dbReference type="InterPro" id="IPR039218">
    <property type="entry name" value="REM_fam"/>
</dbReference>
<dbReference type="RefSeq" id="XP_010429448.1">
    <property type="nucleotide sequence ID" value="XM_010431146.1"/>
</dbReference>
<feature type="domain" description="TF-B3" evidence="7">
    <location>
        <begin position="442"/>
        <end position="537"/>
    </location>
</feature>
<evidence type="ECO:0000256" key="4">
    <source>
        <dbReference type="ARBA" id="ARBA00023163"/>
    </source>
</evidence>
<comment type="subcellular location">
    <subcellularLocation>
        <location evidence="1">Nucleus</location>
    </subcellularLocation>
</comment>
<dbReference type="PANTHER" id="PTHR31674:SF93">
    <property type="entry name" value="B3 DOMAIN-CONTAINING PROTEIN REM13"/>
    <property type="match status" value="1"/>
</dbReference>
<keyword evidence="3" id="KW-0238">DNA-binding</keyword>
<keyword evidence="2" id="KW-0805">Transcription regulation</keyword>
<protein>
    <submittedName>
        <fullName evidence="9">B3 domain-containing protein REM13-like isoform X1</fullName>
    </submittedName>
</protein>
<accession>A0ABM0TPS9</accession>
<dbReference type="Pfam" id="PF02362">
    <property type="entry name" value="B3"/>
    <property type="match status" value="5"/>
</dbReference>
<gene>
    <name evidence="9" type="primary">LOC104713917</name>
</gene>
<dbReference type="Gene3D" id="2.40.330.10">
    <property type="entry name" value="DNA-binding pseudobarrel domain"/>
    <property type="match status" value="5"/>
</dbReference>
<feature type="domain" description="TF-B3" evidence="7">
    <location>
        <begin position="561"/>
        <end position="656"/>
    </location>
</feature>
<reference evidence="8" key="1">
    <citation type="journal article" date="2014" name="Nat. Commun.">
        <title>The emerging biofuel crop Camelina sativa retains a highly undifferentiated hexaploid genome structure.</title>
        <authorList>
            <person name="Kagale S."/>
            <person name="Koh C."/>
            <person name="Nixon J."/>
            <person name="Bollina V."/>
            <person name="Clarke W.E."/>
            <person name="Tuteja R."/>
            <person name="Spillane C."/>
            <person name="Robinson S.J."/>
            <person name="Links M.G."/>
            <person name="Clarke C."/>
            <person name="Higgins E.E."/>
            <person name="Huebert T."/>
            <person name="Sharpe A.G."/>
            <person name="Parkin I.A."/>
        </authorList>
    </citation>
    <scope>NUCLEOTIDE SEQUENCE [LARGE SCALE GENOMIC DNA]</scope>
    <source>
        <strain evidence="8">cv. DH55</strain>
    </source>
</reference>
<dbReference type="CDD" id="cd10017">
    <property type="entry name" value="B3_DNA"/>
    <property type="match status" value="5"/>
</dbReference>
<dbReference type="PROSITE" id="PS50863">
    <property type="entry name" value="B3"/>
    <property type="match status" value="5"/>
</dbReference>
<feature type="domain" description="TF-B3" evidence="7">
    <location>
        <begin position="165"/>
        <end position="262"/>
    </location>
</feature>
<reference evidence="9" key="2">
    <citation type="submission" date="2025-08" db="UniProtKB">
        <authorList>
            <consortium name="RefSeq"/>
        </authorList>
    </citation>
    <scope>IDENTIFICATION</scope>
    <source>
        <tissue evidence="9">Leaf</tissue>
    </source>
</reference>
<evidence type="ECO:0000256" key="2">
    <source>
        <dbReference type="ARBA" id="ARBA00023015"/>
    </source>
</evidence>
<name>A0ABM0TPS9_CAMSA</name>
<evidence type="ECO:0000256" key="3">
    <source>
        <dbReference type="ARBA" id="ARBA00023125"/>
    </source>
</evidence>
<feature type="compositionally biased region" description="Basic and acidic residues" evidence="6">
    <location>
        <begin position="264"/>
        <end position="281"/>
    </location>
</feature>
<feature type="domain" description="TF-B3" evidence="7">
    <location>
        <begin position="7"/>
        <end position="97"/>
    </location>
</feature>
<keyword evidence="8" id="KW-1185">Reference proteome</keyword>
<dbReference type="InterPro" id="IPR003340">
    <property type="entry name" value="B3_DNA-bd"/>
</dbReference>
<evidence type="ECO:0000259" key="7">
    <source>
        <dbReference type="PROSITE" id="PS50863"/>
    </source>
</evidence>
<evidence type="ECO:0000313" key="8">
    <source>
        <dbReference type="Proteomes" id="UP000694864"/>
    </source>
</evidence>
<feature type="region of interest" description="Disordered" evidence="6">
    <location>
        <begin position="535"/>
        <end position="555"/>
    </location>
</feature>
<dbReference type="Proteomes" id="UP000694864">
    <property type="component" value="Chromosome 9"/>
</dbReference>
<dbReference type="SMART" id="SM01019">
    <property type="entry name" value="B3"/>
    <property type="match status" value="5"/>
</dbReference>
<evidence type="ECO:0000256" key="5">
    <source>
        <dbReference type="ARBA" id="ARBA00023242"/>
    </source>
</evidence>
<keyword evidence="4" id="KW-0804">Transcription</keyword>
<feature type="domain" description="TF-B3" evidence="7">
    <location>
        <begin position="332"/>
        <end position="424"/>
    </location>
</feature>
<feature type="region of interest" description="Disordered" evidence="6">
    <location>
        <begin position="256"/>
        <end position="315"/>
    </location>
</feature>
<dbReference type="InterPro" id="IPR015300">
    <property type="entry name" value="DNA-bd_pseudobarrel_sf"/>
</dbReference>
<evidence type="ECO:0000256" key="6">
    <source>
        <dbReference type="SAM" id="MobiDB-lite"/>
    </source>
</evidence>
<keyword evidence="5" id="KW-0539">Nucleus</keyword>
<evidence type="ECO:0000256" key="1">
    <source>
        <dbReference type="ARBA" id="ARBA00004123"/>
    </source>
</evidence>